<evidence type="ECO:0000313" key="2">
    <source>
        <dbReference type="Proteomes" id="UP000315403"/>
    </source>
</evidence>
<dbReference type="Proteomes" id="UP000315403">
    <property type="component" value="Unassembled WGS sequence"/>
</dbReference>
<sequence>MLLLYDFVHNAVLDIDSAGICASKITNEFLVRRWILMRIFLKHLQ</sequence>
<comment type="caution">
    <text evidence="1">The sequence shown here is derived from an EMBL/GenBank/DDBJ whole genome shotgun (WGS) entry which is preliminary data.</text>
</comment>
<dbReference type="EMBL" id="SZUV01000002">
    <property type="protein sequence ID" value="TQN50067.1"/>
    <property type="molecule type" value="Genomic_DNA"/>
</dbReference>
<evidence type="ECO:0000313" key="1">
    <source>
        <dbReference type="EMBL" id="TQN50067.1"/>
    </source>
</evidence>
<reference evidence="1 2" key="1">
    <citation type="submission" date="2019-03" db="EMBL/GenBank/DDBJ databases">
        <title>New insights into Acidothiobacillus thiooxidans sulfur metabolism through coupled gene expression, solution geochemistry, microscopy and spectroscopy analyses.</title>
        <authorList>
            <person name="Camacho D."/>
            <person name="Frazao R."/>
            <person name="Fouillen A."/>
            <person name="Nanci A."/>
            <person name="Lang B.F."/>
            <person name="Apte S.C."/>
            <person name="Baron C."/>
            <person name="Warren L.A."/>
        </authorList>
    </citation>
    <scope>NUCLEOTIDE SEQUENCE [LARGE SCALE GENOMIC DNA]</scope>
    <source>
        <strain evidence="1 2">ATCC 19377</strain>
    </source>
</reference>
<name>A0A543Q155_ACITH</name>
<proteinExistence type="predicted"/>
<dbReference type="AlphaFoldDB" id="A0A543Q155"/>
<organism evidence="1 2">
    <name type="scientific">Acidithiobacillus thiooxidans ATCC 19377</name>
    <dbReference type="NCBI Taxonomy" id="637390"/>
    <lineage>
        <taxon>Bacteria</taxon>
        <taxon>Pseudomonadati</taxon>
        <taxon>Pseudomonadota</taxon>
        <taxon>Acidithiobacillia</taxon>
        <taxon>Acidithiobacillales</taxon>
        <taxon>Acidithiobacillaceae</taxon>
        <taxon>Acidithiobacillus</taxon>
    </lineage>
</organism>
<accession>A0A543Q155</accession>
<gene>
    <name evidence="1" type="ORF">DLNHIDIE_02868</name>
</gene>
<protein>
    <submittedName>
        <fullName evidence="1">Uncharacterized protein</fullName>
    </submittedName>
</protein>